<dbReference type="InterPro" id="IPR009010">
    <property type="entry name" value="Asp_de-COase-like_dom_sf"/>
</dbReference>
<dbReference type="PANTHER" id="PTHR43105:SF4">
    <property type="entry name" value="PROTEIN YDEP"/>
    <property type="match status" value="1"/>
</dbReference>
<evidence type="ECO:0000256" key="1">
    <source>
        <dbReference type="ARBA" id="ARBA00001942"/>
    </source>
</evidence>
<dbReference type="Gene3D" id="3.40.228.10">
    <property type="entry name" value="Dimethylsulfoxide Reductase, domain 2"/>
    <property type="match status" value="1"/>
</dbReference>
<sequence>MSNDKPQFAPYDAPSGGWGSARSLGDILTRAGVPISGALALTRQNKVDGFQCVSCAWIKPAKPLPFEFCENGAKATAWDITSRRCTPEFFAKHRVTELLDWDEYQLEQTGRLTHPLRYDAASDRYLPVSWAAAIAEIGRELRAIEDRKSAVFYSSGRTANETSYLYALFARLYGNNNLPDSSNMCHETTSVALPLSIGQGVGTVALDDFAKADCIMFFGQNPGSNSPRMLHPLQEASRRGVPIITFNPLRERGLERFTNPQSPAEMLTGEETRISSRYNQVKTGGDLAALTGICKALVDLDAAEKAAGRPSVLDEDFIARETHGFADFVAWLGQEDWDEIERRSGLHRGALEATAHTYARAKATIGIYGMGLTQHRAGVETVRLLVNLLLMKGNIGRDGAGICPVRGHSNVQGQRTVGITEKPELAPLDRLAEQYGFEPPREKGYDTVEACEAILDGKVKAFVMLGGNFVRAIPDHSRMEPAWRKMRLTVNVATKLNRSHLVHGEISFILPVASRIEVDRGAGPSSQALSMEDTSGCIHGNKGVRAPASPFLISEPRLVCEIAKATLDPNPKVPWDRWAADYAEIRTAIAETYPDIFHDYERRMWEPGGFQRPLPARKRDWKTDTGKANFVTPKGLVEDLDMPEVGHDSFRLMTLRSNDQFNTTVYGYSDRFRGINGTRLVVLMNRADIDRLGLKVGETVTLKTVSKDGIDRVRPGLLVVAYDIPVGCLGGYYPECNVLLPIWHYAEGSKTPAAKSIPVTVHRDSGRAVVPAMEAEPA</sequence>
<protein>
    <submittedName>
        <fullName evidence="11">Formate dehydrogenase</fullName>
    </submittedName>
</protein>
<evidence type="ECO:0000256" key="9">
    <source>
        <dbReference type="ARBA" id="ARBA00023014"/>
    </source>
</evidence>
<dbReference type="PANTHER" id="PTHR43105">
    <property type="entry name" value="RESPIRATORY NITRATE REDUCTASE"/>
    <property type="match status" value="1"/>
</dbReference>
<organism evidence="11 12">
    <name type="scientific">Lichenibacterium ramalinae</name>
    <dbReference type="NCBI Taxonomy" id="2316527"/>
    <lineage>
        <taxon>Bacteria</taxon>
        <taxon>Pseudomonadati</taxon>
        <taxon>Pseudomonadota</taxon>
        <taxon>Alphaproteobacteria</taxon>
        <taxon>Hyphomicrobiales</taxon>
        <taxon>Lichenihabitantaceae</taxon>
        <taxon>Lichenibacterium</taxon>
    </lineage>
</organism>
<evidence type="ECO:0000256" key="6">
    <source>
        <dbReference type="ARBA" id="ARBA00022723"/>
    </source>
</evidence>
<keyword evidence="9" id="KW-0411">Iron-sulfur</keyword>
<evidence type="ECO:0000256" key="8">
    <source>
        <dbReference type="ARBA" id="ARBA00023004"/>
    </source>
</evidence>
<comment type="cofactor">
    <cofactor evidence="2">
        <name>[4Fe-4S] cluster</name>
        <dbReference type="ChEBI" id="CHEBI:49883"/>
    </cofactor>
</comment>
<comment type="cofactor">
    <cofactor evidence="1">
        <name>Mo-bis(molybdopterin guanine dinucleotide)</name>
        <dbReference type="ChEBI" id="CHEBI:60539"/>
    </cofactor>
</comment>
<dbReference type="CDD" id="cd02787">
    <property type="entry name" value="MopB_CT_ydeP"/>
    <property type="match status" value="1"/>
</dbReference>
<dbReference type="AlphaFoldDB" id="A0A4Q2R9A2"/>
<dbReference type="GO" id="GO:0008863">
    <property type="term" value="F:formate dehydrogenase (NAD+) activity"/>
    <property type="evidence" value="ECO:0007669"/>
    <property type="project" value="InterPro"/>
</dbReference>
<dbReference type="PIRSF" id="PIRSF000144">
    <property type="entry name" value="CbbBc"/>
    <property type="match status" value="1"/>
</dbReference>
<gene>
    <name evidence="11" type="ORF">D3272_21885</name>
</gene>
<comment type="similarity">
    <text evidence="3">Belongs to the prokaryotic molybdopterin-containing oxidoreductase family.</text>
</comment>
<proteinExistence type="inferred from homology"/>
<evidence type="ECO:0000256" key="4">
    <source>
        <dbReference type="ARBA" id="ARBA00022485"/>
    </source>
</evidence>
<reference evidence="11 12" key="1">
    <citation type="submission" date="2018-09" db="EMBL/GenBank/DDBJ databases">
        <authorList>
            <person name="Grouzdev D.S."/>
            <person name="Krutkina M.S."/>
        </authorList>
    </citation>
    <scope>NUCLEOTIDE SEQUENCE [LARGE SCALE GENOMIC DNA]</scope>
    <source>
        <strain evidence="11 12">RmlP001</strain>
    </source>
</reference>
<evidence type="ECO:0000313" key="11">
    <source>
        <dbReference type="EMBL" id="RYB02329.1"/>
    </source>
</evidence>
<dbReference type="EMBL" id="QYBC01000021">
    <property type="protein sequence ID" value="RYB02329.1"/>
    <property type="molecule type" value="Genomic_DNA"/>
</dbReference>
<dbReference type="SUPFAM" id="SSF50692">
    <property type="entry name" value="ADC-like"/>
    <property type="match status" value="1"/>
</dbReference>
<dbReference type="InterPro" id="IPR050123">
    <property type="entry name" value="Prok_molybdopt-oxidoreductase"/>
</dbReference>
<dbReference type="Pfam" id="PF00384">
    <property type="entry name" value="Molybdopterin"/>
    <property type="match status" value="1"/>
</dbReference>
<dbReference type="NCBIfam" id="TIGR01701">
    <property type="entry name" value="Fdhalpha-like"/>
    <property type="match status" value="1"/>
</dbReference>
<comment type="caution">
    <text evidence="11">The sequence shown here is derived from an EMBL/GenBank/DDBJ whole genome shotgun (WGS) entry which is preliminary data.</text>
</comment>
<accession>A0A4Q2R9A2</accession>
<keyword evidence="8" id="KW-0408">Iron</keyword>
<dbReference type="RefSeq" id="WP_129221341.1">
    <property type="nucleotide sequence ID" value="NZ_QYBC01000021.1"/>
</dbReference>
<dbReference type="InterPro" id="IPR041953">
    <property type="entry name" value="YdeP_MopB"/>
</dbReference>
<dbReference type="OrthoDB" id="5287431at2"/>
<feature type="domain" description="Molybdopterin oxidoreductase" evidence="10">
    <location>
        <begin position="111"/>
        <end position="492"/>
    </location>
</feature>
<dbReference type="Gene3D" id="3.40.50.740">
    <property type="match status" value="1"/>
</dbReference>
<dbReference type="GO" id="GO:0051539">
    <property type="term" value="F:4 iron, 4 sulfur cluster binding"/>
    <property type="evidence" value="ECO:0007669"/>
    <property type="project" value="UniProtKB-KW"/>
</dbReference>
<dbReference type="CDD" id="cd02767">
    <property type="entry name" value="MopB_ydeP"/>
    <property type="match status" value="1"/>
</dbReference>
<evidence type="ECO:0000256" key="2">
    <source>
        <dbReference type="ARBA" id="ARBA00001966"/>
    </source>
</evidence>
<dbReference type="Proteomes" id="UP000289411">
    <property type="component" value="Unassembled WGS sequence"/>
</dbReference>
<dbReference type="GO" id="GO:0016020">
    <property type="term" value="C:membrane"/>
    <property type="evidence" value="ECO:0007669"/>
    <property type="project" value="TreeGrafter"/>
</dbReference>
<dbReference type="GO" id="GO:0030151">
    <property type="term" value="F:molybdenum ion binding"/>
    <property type="evidence" value="ECO:0007669"/>
    <property type="project" value="InterPro"/>
</dbReference>
<keyword evidence="12" id="KW-1185">Reference proteome</keyword>
<keyword evidence="7" id="KW-0560">Oxidoreductase</keyword>
<dbReference type="InterPro" id="IPR037951">
    <property type="entry name" value="MopB_CT_YdeP"/>
</dbReference>
<reference evidence="11 12" key="2">
    <citation type="submission" date="2019-02" db="EMBL/GenBank/DDBJ databases">
        <title>'Lichenibacterium ramalinii' gen. nov. sp. nov., 'Lichenibacterium minor' gen. nov. sp. nov.</title>
        <authorList>
            <person name="Pankratov T."/>
        </authorList>
    </citation>
    <scope>NUCLEOTIDE SEQUENCE [LARGE SCALE GENOMIC DNA]</scope>
    <source>
        <strain evidence="11 12">RmlP001</strain>
    </source>
</reference>
<evidence type="ECO:0000256" key="7">
    <source>
        <dbReference type="ARBA" id="ARBA00023002"/>
    </source>
</evidence>
<keyword evidence="4" id="KW-0004">4Fe-4S</keyword>
<evidence type="ECO:0000256" key="5">
    <source>
        <dbReference type="ARBA" id="ARBA00022505"/>
    </source>
</evidence>
<dbReference type="InterPro" id="IPR006656">
    <property type="entry name" value="Mopterin_OxRdtase"/>
</dbReference>
<dbReference type="SUPFAM" id="SSF53706">
    <property type="entry name" value="Formate dehydrogenase/DMSO reductase, domains 1-3"/>
    <property type="match status" value="1"/>
</dbReference>
<keyword evidence="6" id="KW-0479">Metal-binding</keyword>
<evidence type="ECO:0000259" key="10">
    <source>
        <dbReference type="Pfam" id="PF00384"/>
    </source>
</evidence>
<keyword evidence="5" id="KW-0500">Molybdenum</keyword>
<evidence type="ECO:0000256" key="3">
    <source>
        <dbReference type="ARBA" id="ARBA00010312"/>
    </source>
</evidence>
<name>A0A4Q2R9A2_9HYPH</name>
<evidence type="ECO:0000313" key="12">
    <source>
        <dbReference type="Proteomes" id="UP000289411"/>
    </source>
</evidence>
<dbReference type="InterPro" id="IPR010046">
    <property type="entry name" value="Mopterin_OxRdtse_a_bac"/>
</dbReference>